<dbReference type="InterPro" id="IPR052404">
    <property type="entry name" value="SPP1-like_terminase"/>
</dbReference>
<dbReference type="Proteomes" id="UP001275057">
    <property type="component" value="Unassembled WGS sequence"/>
</dbReference>
<protein>
    <submittedName>
        <fullName evidence="3">Terminase small subunit</fullName>
    </submittedName>
</protein>
<dbReference type="PANTHER" id="PTHR41328:SF2">
    <property type="entry name" value="TERMINASE SMALL SUBUNIT"/>
    <property type="match status" value="1"/>
</dbReference>
<dbReference type="Pfam" id="PF03592">
    <property type="entry name" value="Terminase_2"/>
    <property type="match status" value="1"/>
</dbReference>
<dbReference type="AlphaFoldDB" id="A0ABD5IFP9"/>
<evidence type="ECO:0000313" key="4">
    <source>
        <dbReference type="Proteomes" id="UP001275057"/>
    </source>
</evidence>
<keyword evidence="2" id="KW-0231">Viral genome packaging</keyword>
<sequence length="159" mass="17913">MAKDGKLNAQMERFCQEYIKNPDNQTAAAAAAGYKNASVSASRHMDNPKVQARIAELMEHRNKRVKIDADYVLKQSVKIHERCMQEIEPFTDAKGNHIHDDKGRPLYVFDAKAAIAALGLVGKHVNVQAFKERMEVNVNVTLADRLAKARRRALEKNTK</sequence>
<proteinExistence type="predicted"/>
<reference evidence="3 4" key="1">
    <citation type="submission" date="2023-11" db="EMBL/GenBank/DDBJ databases">
        <title>Detection of rare carbapenemases in Enterobacterales - comparison of two colorimetric and two CIM-based carbapenemase assays.</title>
        <authorList>
            <person name="Schaffarczyk L."/>
            <person name="Noster J."/>
            <person name="Stelzer Y."/>
            <person name="Sattler J."/>
            <person name="Gatermann S."/>
            <person name="Hamprecht A."/>
        </authorList>
    </citation>
    <scope>NUCLEOTIDE SEQUENCE [LARGE SCALE GENOMIC DNA]</scope>
    <source>
        <strain evidence="3 4">CIM-Carb-136</strain>
    </source>
</reference>
<gene>
    <name evidence="3" type="ORF">SJ435_08965</name>
</gene>
<evidence type="ECO:0000256" key="1">
    <source>
        <dbReference type="ARBA" id="ARBA00022612"/>
    </source>
</evidence>
<dbReference type="InterPro" id="IPR005335">
    <property type="entry name" value="Terminase_ssu"/>
</dbReference>
<dbReference type="EMBL" id="JAXABG010000004">
    <property type="protein sequence ID" value="MDX7082517.1"/>
    <property type="molecule type" value="Genomic_DNA"/>
</dbReference>
<evidence type="ECO:0000313" key="3">
    <source>
        <dbReference type="EMBL" id="MDX7082517.1"/>
    </source>
</evidence>
<evidence type="ECO:0000256" key="2">
    <source>
        <dbReference type="ARBA" id="ARBA00023219"/>
    </source>
</evidence>
<keyword evidence="1" id="KW-1188">Viral release from host cell</keyword>
<name>A0ABD5IFP9_SERMA</name>
<dbReference type="InterPro" id="IPR038713">
    <property type="entry name" value="Terminase_Gp1_N_sf"/>
</dbReference>
<dbReference type="PANTHER" id="PTHR41328">
    <property type="entry name" value="TERMINASE SMALL SUBUNIT-RELATED"/>
    <property type="match status" value="1"/>
</dbReference>
<comment type="caution">
    <text evidence="3">The sequence shown here is derived from an EMBL/GenBank/DDBJ whole genome shotgun (WGS) entry which is preliminary data.</text>
</comment>
<organism evidence="3 4">
    <name type="scientific">Serratia marcescens</name>
    <dbReference type="NCBI Taxonomy" id="615"/>
    <lineage>
        <taxon>Bacteria</taxon>
        <taxon>Pseudomonadati</taxon>
        <taxon>Pseudomonadota</taxon>
        <taxon>Gammaproteobacteria</taxon>
        <taxon>Enterobacterales</taxon>
        <taxon>Yersiniaceae</taxon>
        <taxon>Serratia</taxon>
    </lineage>
</organism>
<dbReference type="RefSeq" id="WP_319857083.1">
    <property type="nucleotide sequence ID" value="NZ_JAXABG010000004.1"/>
</dbReference>
<accession>A0ABD5IFP9</accession>
<dbReference type="Gene3D" id="1.10.10.1400">
    <property type="entry name" value="Terminase, small subunit, N-terminal DNA-binding domain, HTH motif"/>
    <property type="match status" value="1"/>
</dbReference>